<keyword evidence="7" id="KW-1185">Reference proteome</keyword>
<comment type="caution">
    <text evidence="6">The sequence shown here is derived from an EMBL/GenBank/DDBJ whole genome shotgun (WGS) entry which is preliminary data.</text>
</comment>
<evidence type="ECO:0000259" key="5">
    <source>
        <dbReference type="PROSITE" id="PS51635"/>
    </source>
</evidence>
<dbReference type="GO" id="GO:0016787">
    <property type="term" value="F:hydrolase activity"/>
    <property type="evidence" value="ECO:0007669"/>
    <property type="project" value="UniProtKB-UniRule"/>
</dbReference>
<sequence>MPDTGPKRTIGLAVQGGGAHAAFTWGVLDRLLDEVADGRLFIRAISGTSGGALNGAACAYGLRDNAAQAKRLLGQLWNAVGARSSWYPFLFNSPTAELGSPQRWNVDANPFVIGQGMLEQVSSPYLTPWLQNPVGPIMEQVIPDFVRLNQHHDDAPDLYVAATSVNRTALRIFGPGEITAKALMASACYPTLFQAVEIGGEFYWDGGYMANPALNPLVDSVDDILTVLIDPLRVEHGPPKLPRQIVNRINEVSFGSSWVTEVRQIELINQFIRDKVIPLKAPNGRTYAEKRFHVIRADDFMEEIGAASKNTPSPGFFLALKEAGWKAGNAWVRDHLGDVGVKSGFDVDTEVTHRLAGSADTMRSLQLSNDTKLTGKLT</sequence>
<dbReference type="Proteomes" id="UP000675121">
    <property type="component" value="Unassembled WGS sequence"/>
</dbReference>
<comment type="caution">
    <text evidence="4">Lacks conserved residue(s) required for the propagation of feature annotation.</text>
</comment>
<name>A0A9N8R571_9BURK</name>
<feature type="short sequence motif" description="DGA/G" evidence="4">
    <location>
        <begin position="205"/>
        <end position="207"/>
    </location>
</feature>
<keyword evidence="3 4" id="KW-0443">Lipid metabolism</keyword>
<dbReference type="InterPro" id="IPR016035">
    <property type="entry name" value="Acyl_Trfase/lysoPLipase"/>
</dbReference>
<protein>
    <recommendedName>
        <fullName evidence="5">PNPLA domain-containing protein</fullName>
    </recommendedName>
</protein>
<dbReference type="GO" id="GO:0016042">
    <property type="term" value="P:lipid catabolic process"/>
    <property type="evidence" value="ECO:0007669"/>
    <property type="project" value="UniProtKB-UniRule"/>
</dbReference>
<evidence type="ECO:0000256" key="1">
    <source>
        <dbReference type="ARBA" id="ARBA00022801"/>
    </source>
</evidence>
<dbReference type="RefSeq" id="WP_201139464.1">
    <property type="nucleotide sequence ID" value="NZ_CAJNAS010000030.1"/>
</dbReference>
<gene>
    <name evidence="6" type="ORF">R70211_06859</name>
</gene>
<feature type="active site" description="Proton acceptor" evidence="4">
    <location>
        <position position="205"/>
    </location>
</feature>
<feature type="domain" description="PNPLA" evidence="5">
    <location>
        <begin position="12"/>
        <end position="218"/>
    </location>
</feature>
<dbReference type="Gene3D" id="3.40.1090.10">
    <property type="entry name" value="Cytosolic phospholipase A2 catalytic domain"/>
    <property type="match status" value="2"/>
</dbReference>
<organism evidence="6 7">
    <name type="scientific">Paraburkholderia domus</name>
    <dbReference type="NCBI Taxonomy" id="2793075"/>
    <lineage>
        <taxon>Bacteria</taxon>
        <taxon>Pseudomonadati</taxon>
        <taxon>Pseudomonadota</taxon>
        <taxon>Betaproteobacteria</taxon>
        <taxon>Burkholderiales</taxon>
        <taxon>Burkholderiaceae</taxon>
        <taxon>Paraburkholderia</taxon>
    </lineage>
</organism>
<evidence type="ECO:0000313" key="7">
    <source>
        <dbReference type="Proteomes" id="UP000675121"/>
    </source>
</evidence>
<dbReference type="PROSITE" id="PS51635">
    <property type="entry name" value="PNPLA"/>
    <property type="match status" value="1"/>
</dbReference>
<dbReference type="InterPro" id="IPR050301">
    <property type="entry name" value="NTE"/>
</dbReference>
<evidence type="ECO:0000256" key="3">
    <source>
        <dbReference type="ARBA" id="ARBA00023098"/>
    </source>
</evidence>
<reference evidence="6" key="1">
    <citation type="submission" date="2021-02" db="EMBL/GenBank/DDBJ databases">
        <authorList>
            <person name="Vanwijnsberghe S."/>
        </authorList>
    </citation>
    <scope>NUCLEOTIDE SEQUENCE</scope>
    <source>
        <strain evidence="6">R-70211</strain>
    </source>
</reference>
<feature type="active site" description="Nucleophile" evidence="4">
    <location>
        <position position="49"/>
    </location>
</feature>
<evidence type="ECO:0000256" key="2">
    <source>
        <dbReference type="ARBA" id="ARBA00022963"/>
    </source>
</evidence>
<dbReference type="InterPro" id="IPR002641">
    <property type="entry name" value="PNPLA_dom"/>
</dbReference>
<dbReference type="PANTHER" id="PTHR14226">
    <property type="entry name" value="NEUROPATHY TARGET ESTERASE/SWISS CHEESE D.MELANOGASTER"/>
    <property type="match status" value="1"/>
</dbReference>
<dbReference type="PANTHER" id="PTHR14226:SF78">
    <property type="entry name" value="SLR0060 PROTEIN"/>
    <property type="match status" value="1"/>
</dbReference>
<proteinExistence type="predicted"/>
<accession>A0A9N8R571</accession>
<dbReference type="Pfam" id="PF01734">
    <property type="entry name" value="Patatin"/>
    <property type="match status" value="1"/>
</dbReference>
<keyword evidence="2 4" id="KW-0442">Lipid degradation</keyword>
<evidence type="ECO:0000256" key="4">
    <source>
        <dbReference type="PROSITE-ProRule" id="PRU01161"/>
    </source>
</evidence>
<dbReference type="EMBL" id="CAJNAS010000030">
    <property type="protein sequence ID" value="CAE6959782.1"/>
    <property type="molecule type" value="Genomic_DNA"/>
</dbReference>
<evidence type="ECO:0000313" key="6">
    <source>
        <dbReference type="EMBL" id="CAE6959782.1"/>
    </source>
</evidence>
<dbReference type="AlphaFoldDB" id="A0A9N8R571"/>
<feature type="short sequence motif" description="GXSXG" evidence="4">
    <location>
        <begin position="47"/>
        <end position="51"/>
    </location>
</feature>
<dbReference type="SUPFAM" id="SSF52151">
    <property type="entry name" value="FabD/lysophospholipase-like"/>
    <property type="match status" value="1"/>
</dbReference>
<keyword evidence="1 4" id="KW-0378">Hydrolase</keyword>